<protein>
    <recommendedName>
        <fullName evidence="4">COP9 signalosome complex subunit 4</fullName>
    </recommendedName>
</protein>
<proteinExistence type="inferred from homology"/>
<dbReference type="Proteomes" id="UP000242875">
    <property type="component" value="Unassembled WGS sequence"/>
</dbReference>
<dbReference type="GO" id="GO:0005829">
    <property type="term" value="C:cytosol"/>
    <property type="evidence" value="ECO:0007669"/>
    <property type="project" value="TreeGrafter"/>
</dbReference>
<dbReference type="Pfam" id="PF22241">
    <property type="entry name" value="PSMD12-CSN4_N"/>
    <property type="match status" value="1"/>
</dbReference>
<keyword evidence="6" id="KW-0736">Signalosome</keyword>
<feature type="domain" description="PCI" evidence="8">
    <location>
        <begin position="202"/>
        <end position="366"/>
    </location>
</feature>
<evidence type="ECO:0000313" key="9">
    <source>
        <dbReference type="EMBL" id="OZJ04744.1"/>
    </source>
</evidence>
<dbReference type="AlphaFoldDB" id="A0A261Y2L7"/>
<dbReference type="PANTHER" id="PTHR10855">
    <property type="entry name" value="26S PROTEASOME NON-ATPASE REGULATORY SUBUNIT 12/COP9 SIGNALOSOME COMPLEX SUBUNIT 4"/>
    <property type="match status" value="1"/>
</dbReference>
<dbReference type="GO" id="GO:0008180">
    <property type="term" value="C:COP9 signalosome"/>
    <property type="evidence" value="ECO:0007669"/>
    <property type="project" value="UniProtKB-KW"/>
</dbReference>
<dbReference type="EMBL" id="MVBO01000031">
    <property type="protein sequence ID" value="OZJ04744.1"/>
    <property type="molecule type" value="Genomic_DNA"/>
</dbReference>
<comment type="caution">
    <text evidence="9">The sequence shown here is derived from an EMBL/GenBank/DDBJ whole genome shotgun (WGS) entry which is preliminary data.</text>
</comment>
<dbReference type="Gene3D" id="1.10.10.10">
    <property type="entry name" value="Winged helix-like DNA-binding domain superfamily/Winged helix DNA-binding domain"/>
    <property type="match status" value="1"/>
</dbReference>
<organism evidence="9 10">
    <name type="scientific">Bifiguratus adelaidae</name>
    <dbReference type="NCBI Taxonomy" id="1938954"/>
    <lineage>
        <taxon>Eukaryota</taxon>
        <taxon>Fungi</taxon>
        <taxon>Fungi incertae sedis</taxon>
        <taxon>Mucoromycota</taxon>
        <taxon>Mucoromycotina</taxon>
        <taxon>Endogonomycetes</taxon>
        <taxon>Endogonales</taxon>
        <taxon>Endogonales incertae sedis</taxon>
        <taxon>Bifiguratus</taxon>
    </lineage>
</organism>
<evidence type="ECO:0000256" key="5">
    <source>
        <dbReference type="ARBA" id="ARBA00022490"/>
    </source>
</evidence>
<dbReference type="InterPro" id="IPR000717">
    <property type="entry name" value="PCI_dom"/>
</dbReference>
<name>A0A261Y2L7_9FUNG</name>
<evidence type="ECO:0000256" key="2">
    <source>
        <dbReference type="ARBA" id="ARBA00004496"/>
    </source>
</evidence>
<evidence type="ECO:0000256" key="6">
    <source>
        <dbReference type="ARBA" id="ARBA00022790"/>
    </source>
</evidence>
<sequence>MDLQARLQQVSQVTTQKEKPLAYRQILTECVLRNGTEFGVGDLKTFLDAAMDESVGRVASRQVLQDVCGALEKSTDLEAKKEVLIYAIEQIQPRVVSFEEQMSQLREQLASVYEEEEDYSAAARTLQGIPLDSGHRTISDDYKLQIYIRIVRLFLEEDDHVNADTFLNRAALLIPECKDLVTQLTFKLSQARVLDFKRRFLEAASKYHELSYVPQLDNEERNRCLGCAVQCAVLAGAGPQRSRMLSTLYKDERTQSLSSFPVLEKMYLDRVLRPSEVSEFASHLQEHHLAKLADGVTTVLDRAVEEHNLLSCSKIYNNITFDELGALLGVSSDSAEQVASSMIAEGRMIGSIDQIDQLIFFESGGAGAINVSAADETLGEQMAGSRTVQQPPATGRAGLEMTKWDSAIQSLCFHVEETVSLLNVRYPDYVSQQGLI</sequence>
<evidence type="ECO:0000256" key="1">
    <source>
        <dbReference type="ARBA" id="ARBA00004123"/>
    </source>
</evidence>
<dbReference type="InterPro" id="IPR036390">
    <property type="entry name" value="WH_DNA-bd_sf"/>
</dbReference>
<evidence type="ECO:0000259" key="8">
    <source>
        <dbReference type="PROSITE" id="PS50250"/>
    </source>
</evidence>
<keyword evidence="7" id="KW-0539">Nucleus</keyword>
<dbReference type="PANTHER" id="PTHR10855:SF2">
    <property type="entry name" value="COP9 SIGNALOSOME COMPLEX SUBUNIT 4"/>
    <property type="match status" value="1"/>
</dbReference>
<dbReference type="InterPro" id="IPR040134">
    <property type="entry name" value="PSMD12/CSN4"/>
</dbReference>
<keyword evidence="5" id="KW-0963">Cytoplasm</keyword>
<dbReference type="InterPro" id="IPR036388">
    <property type="entry name" value="WH-like_DNA-bd_sf"/>
</dbReference>
<keyword evidence="10" id="KW-1185">Reference proteome</keyword>
<evidence type="ECO:0000256" key="7">
    <source>
        <dbReference type="ARBA" id="ARBA00023242"/>
    </source>
</evidence>
<dbReference type="SMART" id="SM00088">
    <property type="entry name" value="PINT"/>
    <property type="match status" value="1"/>
</dbReference>
<evidence type="ECO:0000313" key="10">
    <source>
        <dbReference type="Proteomes" id="UP000242875"/>
    </source>
</evidence>
<accession>A0A261Y2L7</accession>
<evidence type="ECO:0000256" key="4">
    <source>
        <dbReference type="ARBA" id="ARBA00014881"/>
    </source>
</evidence>
<dbReference type="PROSITE" id="PS50250">
    <property type="entry name" value="PCI"/>
    <property type="match status" value="1"/>
</dbReference>
<comment type="subcellular location">
    <subcellularLocation>
        <location evidence="2">Cytoplasm</location>
    </subcellularLocation>
    <subcellularLocation>
        <location evidence="1">Nucleus</location>
    </subcellularLocation>
</comment>
<dbReference type="Pfam" id="PF01399">
    <property type="entry name" value="PCI"/>
    <property type="match status" value="1"/>
</dbReference>
<dbReference type="InterPro" id="IPR054559">
    <property type="entry name" value="PSMD12-CSN4-like_N"/>
</dbReference>
<evidence type="ECO:0000256" key="3">
    <source>
        <dbReference type="ARBA" id="ARBA00010417"/>
    </source>
</evidence>
<reference evidence="9 10" key="1">
    <citation type="journal article" date="2017" name="Mycologia">
        <title>Bifiguratus adelaidae, gen. et sp. nov., a new member of Mucoromycotina in endophytic and soil-dwelling habitats.</title>
        <authorList>
            <person name="Torres-Cruz T.J."/>
            <person name="Billingsley Tobias T.L."/>
            <person name="Almatruk M."/>
            <person name="Hesse C."/>
            <person name="Kuske C.R."/>
            <person name="Desiro A."/>
            <person name="Benucci G.M."/>
            <person name="Bonito G."/>
            <person name="Stajich J.E."/>
            <person name="Dunlap C."/>
            <person name="Arnold A.E."/>
            <person name="Porras-Alfaro A."/>
        </authorList>
    </citation>
    <scope>NUCLEOTIDE SEQUENCE [LARGE SCALE GENOMIC DNA]</scope>
    <source>
        <strain evidence="9 10">AZ0501</strain>
    </source>
</reference>
<dbReference type="OrthoDB" id="295656at2759"/>
<dbReference type="SUPFAM" id="SSF46785">
    <property type="entry name" value="Winged helix' DNA-binding domain"/>
    <property type="match status" value="1"/>
</dbReference>
<comment type="similarity">
    <text evidence="3">Belongs to the CSN4 family.</text>
</comment>
<gene>
    <name evidence="9" type="ORF">BZG36_01791</name>
</gene>